<evidence type="ECO:0000313" key="2">
    <source>
        <dbReference type="EMBL" id="CAE0372394.1"/>
    </source>
</evidence>
<gene>
    <name evidence="2" type="ORF">ALAG00032_LOCUS13178</name>
</gene>
<feature type="region of interest" description="Disordered" evidence="1">
    <location>
        <begin position="123"/>
        <end position="168"/>
    </location>
</feature>
<proteinExistence type="predicted"/>
<reference evidence="2" key="1">
    <citation type="submission" date="2021-01" db="EMBL/GenBank/DDBJ databases">
        <authorList>
            <person name="Corre E."/>
            <person name="Pelletier E."/>
            <person name="Niang G."/>
            <person name="Scheremetjew M."/>
            <person name="Finn R."/>
            <person name="Kale V."/>
            <person name="Holt S."/>
            <person name="Cochrane G."/>
            <person name="Meng A."/>
            <person name="Brown T."/>
            <person name="Cohen L."/>
        </authorList>
    </citation>
    <scope>NUCLEOTIDE SEQUENCE</scope>
    <source>
        <strain evidence="2">CCMP1510</strain>
    </source>
</reference>
<evidence type="ECO:0000256" key="1">
    <source>
        <dbReference type="SAM" id="MobiDB-lite"/>
    </source>
</evidence>
<feature type="compositionally biased region" description="Polar residues" evidence="1">
    <location>
        <begin position="123"/>
        <end position="164"/>
    </location>
</feature>
<name>A0A7S3K513_9STRA</name>
<feature type="region of interest" description="Disordered" evidence="1">
    <location>
        <begin position="21"/>
        <end position="59"/>
    </location>
</feature>
<protein>
    <submittedName>
        <fullName evidence="2">Uncharacterized protein</fullName>
    </submittedName>
</protein>
<dbReference type="Gene3D" id="1.10.10.60">
    <property type="entry name" value="Homeodomain-like"/>
    <property type="match status" value="1"/>
</dbReference>
<dbReference type="EMBL" id="HBIJ01020140">
    <property type="protein sequence ID" value="CAE0372394.1"/>
    <property type="molecule type" value="Transcribed_RNA"/>
</dbReference>
<organism evidence="2">
    <name type="scientific">Aureoumbra lagunensis</name>
    <dbReference type="NCBI Taxonomy" id="44058"/>
    <lineage>
        <taxon>Eukaryota</taxon>
        <taxon>Sar</taxon>
        <taxon>Stramenopiles</taxon>
        <taxon>Ochrophyta</taxon>
        <taxon>Pelagophyceae</taxon>
        <taxon>Pelagomonadales</taxon>
        <taxon>Aureoumbra</taxon>
    </lineage>
</organism>
<sequence length="455" mass="51074">MVTELFISLNDERSEAPMIVACRGKSSNEKSSNGRSRIGSKRKAHDDTSSMSGDSKNVESKKRRFVWPADLHSAFVSAVFDIGLQNASSLISMEAIKNPQISSATVEWLLATYKLQRKMKSDLSPSQLEKYSQQGKKATLQSPDPTLDQSKSGVNDISKENPTLVSEEHSTNKTTKFIKLLELGSKIVKRQADLAAQSDDLLRKFQLTLHQSLEAQCDLVSALKGSSFAHRLNDIRFIENSLLLEQNKDYQRLSPDTKIQQAELIPAKQVSTHIKNIQPPLPTSTPNETNLQPTFPRLTSNHNCSRQPTTMVAPPVRIINRPSTMIELARESQSGHQPLNTIAAAPSVIASSGKQQNNISMHAVNTAEPQMIFRAISPPDHTNQMSRKSLQSEMEARMSMHREMLYHKSDQHTVFDDNEEMHEARKSQYANSNQQDSSWNFNYDLDEELFNFLGP</sequence>
<accession>A0A7S3K513</accession>
<dbReference type="AlphaFoldDB" id="A0A7S3K513"/>